<sequence length="437" mass="49722">MADTFENKKDKATLKAEKRAAIKAARDAAKKAAGKEVRVLSAEEKIYNSAVSVMEAADCVERFERVYISMNNAAAKFGKIPGYLDSDERRAKCLEIADKAVKNGTAEVFDLSCQRQKKSKTKSDFVDAIENFERCKKFKYKVEECDRHIEECQKGILKLETKAAYKRRGIVLAVFAALIVFLWQTPVYPMCKGIYHQSQKRYKLAIANYKEANGFLVANGNMKKCYYYIGLKKEKKGKDKSALINFKKAEKKFDAQERAAKLEKKFIQAANVGDVVIFGTANWVILEKTSDGKVLMMKEKAGKKKRFSMEKTESNDWYESKARRWLNTKQLKKYSDNELGLVEVQNYVKSADDNEFPEYFFELSKDDFEKYKNVIPQADTAYWLKEAGEKSNEILCVQPDGNIKGEDVSNSEIALRQACWLDINKSAETVPTATPAG</sequence>
<dbReference type="InterPro" id="IPR011990">
    <property type="entry name" value="TPR-like_helical_dom_sf"/>
</dbReference>
<dbReference type="SUPFAM" id="SSF48452">
    <property type="entry name" value="TPR-like"/>
    <property type="match status" value="1"/>
</dbReference>
<protein>
    <recommendedName>
        <fullName evidence="4">Tetratricopeptide repeat protein</fullName>
    </recommendedName>
</protein>
<organism evidence="2 3">
    <name type="scientific">Butyribacter intestini</name>
    <dbReference type="NCBI Taxonomy" id="1703332"/>
    <lineage>
        <taxon>Bacteria</taxon>
        <taxon>Bacillati</taxon>
        <taxon>Bacillota</taxon>
        <taxon>Clostridia</taxon>
        <taxon>Lachnospirales</taxon>
        <taxon>Lachnospiraceae</taxon>
        <taxon>Butyribacter</taxon>
    </lineage>
</organism>
<accession>A0AAW3JTK4</accession>
<feature type="transmembrane region" description="Helical" evidence="1">
    <location>
        <begin position="169"/>
        <end position="188"/>
    </location>
</feature>
<keyword evidence="1" id="KW-0472">Membrane</keyword>
<evidence type="ECO:0000256" key="1">
    <source>
        <dbReference type="SAM" id="Phobius"/>
    </source>
</evidence>
<dbReference type="Proteomes" id="UP000050833">
    <property type="component" value="Unassembled WGS sequence"/>
</dbReference>
<dbReference type="AlphaFoldDB" id="A0AAW3JTK4"/>
<evidence type="ECO:0000313" key="3">
    <source>
        <dbReference type="Proteomes" id="UP000050833"/>
    </source>
</evidence>
<keyword evidence="1" id="KW-1133">Transmembrane helix</keyword>
<proteinExistence type="predicted"/>
<dbReference type="RefSeq" id="WP_055945405.1">
    <property type="nucleotide sequence ID" value="NZ_JAQDCV010000007.1"/>
</dbReference>
<evidence type="ECO:0008006" key="4">
    <source>
        <dbReference type="Google" id="ProtNLM"/>
    </source>
</evidence>
<evidence type="ECO:0000313" key="2">
    <source>
        <dbReference type="EMBL" id="KQC85494.1"/>
    </source>
</evidence>
<keyword evidence="1" id="KW-0812">Transmembrane</keyword>
<name>A0AAW3JTK4_9FIRM</name>
<keyword evidence="3" id="KW-1185">Reference proteome</keyword>
<gene>
    <name evidence="2" type="ORF">APZ18_12525</name>
</gene>
<dbReference type="EMBL" id="LLKB01000005">
    <property type="protein sequence ID" value="KQC85494.1"/>
    <property type="molecule type" value="Genomic_DNA"/>
</dbReference>
<comment type="caution">
    <text evidence="2">The sequence shown here is derived from an EMBL/GenBank/DDBJ whole genome shotgun (WGS) entry which is preliminary data.</text>
</comment>
<reference evidence="2 3" key="1">
    <citation type="submission" date="2015-10" db="EMBL/GenBank/DDBJ databases">
        <title>Butyribacter intestini gen. nov., sp. nov., a butyric acid-producing bacterium of the family Lachnospiraceae isolated from the human faeces.</title>
        <authorList>
            <person name="Zou Y."/>
            <person name="Xue W."/>
            <person name="Luo G."/>
            <person name="Lv M."/>
        </authorList>
    </citation>
    <scope>NUCLEOTIDE SEQUENCE [LARGE SCALE GENOMIC DNA]</scope>
    <source>
        <strain evidence="2 3">TF01-11</strain>
    </source>
</reference>